<dbReference type="Gene3D" id="3.40.50.11350">
    <property type="match status" value="1"/>
</dbReference>
<dbReference type="Proteomes" id="UP000252085">
    <property type="component" value="Unassembled WGS sequence"/>
</dbReference>
<dbReference type="EMBL" id="LXQE01000162">
    <property type="protein sequence ID" value="RCJ32982.1"/>
    <property type="molecule type" value="Genomic_DNA"/>
</dbReference>
<dbReference type="GO" id="GO:0006487">
    <property type="term" value="P:protein N-linked glycosylation"/>
    <property type="evidence" value="ECO:0007669"/>
    <property type="project" value="TreeGrafter"/>
</dbReference>
<dbReference type="GO" id="GO:0046921">
    <property type="term" value="F:alpha-(1-&gt;6)-fucosyltransferase activity"/>
    <property type="evidence" value="ECO:0007669"/>
    <property type="project" value="TreeGrafter"/>
</dbReference>
<dbReference type="GO" id="GO:0009312">
    <property type="term" value="P:oligosaccharide biosynthetic process"/>
    <property type="evidence" value="ECO:0007669"/>
    <property type="project" value="InterPro"/>
</dbReference>
<comment type="caution">
    <text evidence="1">The sequence shown here is derived from an EMBL/GenBank/DDBJ whole genome shotgun (WGS) entry which is preliminary data.</text>
</comment>
<evidence type="ECO:0008006" key="3">
    <source>
        <dbReference type="Google" id="ProtNLM"/>
    </source>
</evidence>
<evidence type="ECO:0000313" key="1">
    <source>
        <dbReference type="EMBL" id="RCJ32982.1"/>
    </source>
</evidence>
<gene>
    <name evidence="1" type="ORF">A6769_26490</name>
</gene>
<evidence type="ECO:0000313" key="2">
    <source>
        <dbReference type="Proteomes" id="UP000252085"/>
    </source>
</evidence>
<dbReference type="AlphaFoldDB" id="A0A367RC60"/>
<dbReference type="Gene3D" id="3.40.50.11340">
    <property type="match status" value="1"/>
</dbReference>
<dbReference type="PANTHER" id="PTHR13132:SF29">
    <property type="entry name" value="ALPHA-(1,6)-FUCOSYLTRANSFERASE"/>
    <property type="match status" value="1"/>
</dbReference>
<accession>A0A367RC60</accession>
<name>A0A367RC60_NOSPU</name>
<dbReference type="InterPro" id="IPR008716">
    <property type="entry name" value="NodZ"/>
</dbReference>
<dbReference type="Pfam" id="PF05830">
    <property type="entry name" value="NodZ"/>
    <property type="match status" value="1"/>
</dbReference>
<organism evidence="1 2">
    <name type="scientific">Nostoc punctiforme NIES-2108</name>
    <dbReference type="NCBI Taxonomy" id="1356359"/>
    <lineage>
        <taxon>Bacteria</taxon>
        <taxon>Bacillati</taxon>
        <taxon>Cyanobacteriota</taxon>
        <taxon>Cyanophyceae</taxon>
        <taxon>Nostocales</taxon>
        <taxon>Nostocaceae</taxon>
        <taxon>Nostoc</taxon>
    </lineage>
</organism>
<dbReference type="PANTHER" id="PTHR13132">
    <property type="entry name" value="ALPHA- 1,6 -FUCOSYLTRANSFERASE"/>
    <property type="match status" value="1"/>
</dbReference>
<protein>
    <recommendedName>
        <fullName evidence="3">Nodulation protein Z (NodZ)</fullName>
    </recommendedName>
</protein>
<sequence>MVSEKFLLVKGKAGMGNRFLALLDSILYAQLTNRKIVVDWSDEVYSNNRSNVFPDFFNLHDVTQASEIPSTQSVYPSVWKNSLDKSVNEILLSYESPDDLRYNNPKIWSKYTTNMSRLDYSEDILIRWSYVTETYKLRRHFVGDFAYLQSLSNETILKKIIREHLSLQPNIEAIIKKTVDSSFEDIVIGVHVRYTDRKTSKNLYLEFVDKILEKHPKSLIFLATDNPEVEHLFREKYTNILVTDKWYPASGSSLHQNPECPDRFENGVQALIDIYLLSKCNYLIYNQTSTFGVVAKLISDIPEANTIDTSQYSLKGKVKNLIAWIREKTVLS</sequence>
<reference evidence="2" key="1">
    <citation type="submission" date="2016-04" db="EMBL/GenBank/DDBJ databases">
        <authorList>
            <person name="Tabuchi Yagui T.R."/>
        </authorList>
    </citation>
    <scope>NUCLEOTIDE SEQUENCE [LARGE SCALE GENOMIC DNA]</scope>
</reference>
<proteinExistence type="predicted"/>